<protein>
    <submittedName>
        <fullName evidence="2">Uncharacterized protein</fullName>
    </submittedName>
</protein>
<feature type="compositionally biased region" description="Pro residues" evidence="1">
    <location>
        <begin position="195"/>
        <end position="210"/>
    </location>
</feature>
<proteinExistence type="predicted"/>
<evidence type="ECO:0000256" key="1">
    <source>
        <dbReference type="SAM" id="MobiDB-lite"/>
    </source>
</evidence>
<feature type="region of interest" description="Disordered" evidence="1">
    <location>
        <begin position="192"/>
        <end position="249"/>
    </location>
</feature>
<evidence type="ECO:0000313" key="3">
    <source>
        <dbReference type="Proteomes" id="UP001189429"/>
    </source>
</evidence>
<reference evidence="2" key="1">
    <citation type="submission" date="2023-10" db="EMBL/GenBank/DDBJ databases">
        <authorList>
            <person name="Chen Y."/>
            <person name="Shah S."/>
            <person name="Dougan E. K."/>
            <person name="Thang M."/>
            <person name="Chan C."/>
        </authorList>
    </citation>
    <scope>NUCLEOTIDE SEQUENCE [LARGE SCALE GENOMIC DNA]</scope>
</reference>
<comment type="caution">
    <text evidence="2">The sequence shown here is derived from an EMBL/GenBank/DDBJ whole genome shotgun (WGS) entry which is preliminary data.</text>
</comment>
<organism evidence="2 3">
    <name type="scientific">Prorocentrum cordatum</name>
    <dbReference type="NCBI Taxonomy" id="2364126"/>
    <lineage>
        <taxon>Eukaryota</taxon>
        <taxon>Sar</taxon>
        <taxon>Alveolata</taxon>
        <taxon>Dinophyceae</taxon>
        <taxon>Prorocentrales</taxon>
        <taxon>Prorocentraceae</taxon>
        <taxon>Prorocentrum</taxon>
    </lineage>
</organism>
<keyword evidence="3" id="KW-1185">Reference proteome</keyword>
<evidence type="ECO:0000313" key="2">
    <source>
        <dbReference type="EMBL" id="CAK0809481.1"/>
    </source>
</evidence>
<dbReference type="Gene3D" id="1.20.920.60">
    <property type="match status" value="1"/>
</dbReference>
<accession>A0ABN9QTA2</accession>
<gene>
    <name evidence="2" type="ORF">PCOR1329_LOCUS14726</name>
</gene>
<sequence>MSHTVAPLVEDVDLPLVEEARALCVAGSPPAVAVAVFECVAALLEACAPSRRHGGVASALASKAGCAPWPAVQRSMAREENLTARLQLGCSGDPASAAAVAALVPAVDARLEAAGATLERAARCSASTALMLRWVRAMSATAAAATSAGPAVTCCGGARAPEPGAVVEEAPPVPEASWPAAAELGTLPTEVAPRAPEPQRAPLPAAPPPAAQERLPEPAPAVASARSAPKEQAQSRRGGPARSRCCRSGLQRYRARLKTPLATWRRWRLQRWSRPLRS</sequence>
<name>A0ABN9QTA2_9DINO</name>
<dbReference type="EMBL" id="CAUYUJ010004424">
    <property type="protein sequence ID" value="CAK0809481.1"/>
    <property type="molecule type" value="Genomic_DNA"/>
</dbReference>
<dbReference type="Proteomes" id="UP001189429">
    <property type="component" value="Unassembled WGS sequence"/>
</dbReference>